<comment type="subcellular location">
    <subcellularLocation>
        <location evidence="1 6">Membrane</location>
        <topology evidence="1 6">Multi-pass membrane protein</topology>
    </subcellularLocation>
</comment>
<name>A0ABN9QPN7_9DINO</name>
<evidence type="ECO:0000256" key="6">
    <source>
        <dbReference type="RuleBase" id="RU361216"/>
    </source>
</evidence>
<feature type="region of interest" description="Disordered" evidence="7">
    <location>
        <begin position="51"/>
        <end position="89"/>
    </location>
</feature>
<evidence type="ECO:0000313" key="8">
    <source>
        <dbReference type="EMBL" id="CAK0805921.1"/>
    </source>
</evidence>
<evidence type="ECO:0000256" key="4">
    <source>
        <dbReference type="ARBA" id="ARBA00022989"/>
    </source>
</evidence>
<feature type="transmembrane region" description="Helical" evidence="6">
    <location>
        <begin position="276"/>
        <end position="298"/>
    </location>
</feature>
<evidence type="ECO:0000256" key="5">
    <source>
        <dbReference type="ARBA" id="ARBA00023136"/>
    </source>
</evidence>
<feature type="transmembrane region" description="Helical" evidence="6">
    <location>
        <begin position="310"/>
        <end position="334"/>
    </location>
</feature>
<comment type="similarity">
    <text evidence="6">Belongs to the dicarboxylate/amino acid:cation symporter (DAACS) (TC 2.A.23) family.</text>
</comment>
<evidence type="ECO:0000256" key="2">
    <source>
        <dbReference type="ARBA" id="ARBA00022448"/>
    </source>
</evidence>
<dbReference type="InterPro" id="IPR036458">
    <property type="entry name" value="Na:dicarbo_symporter_sf"/>
</dbReference>
<gene>
    <name evidence="8" type="ORF">PCOR1329_LOCUS12327</name>
</gene>
<sequence length="405" mass="43841">WRKVWKNEGQGRALRHFCCWLWPICASWPSWAPRRTSPLFAERMAASAGGRASWTRARNRRREHAALRPGPGGGGRGAPGCRPRPPRLAPRVGHRGEAVLVLGFPGLLWLKALRCIVLPMIVLSMVQSWRAKRRNNSRAERMSTSAASRSMVMLKTLPGARTIGIVVVGLYSFTSLCAAIVGCTVSVLVLQPLMGDVSHLDTDDQVVPDLAEFTTLESILNIFDGLVPENLVLDAADDRLLPVIVASIIFGLLVKDKNEDGTLSTTLVVVQELSDVVVRVVTTVMMLAPLGAGSLVFAAATRLDFAKTGFVVIAFVLSVTIGLGFQFFVVYPTLITCLAMRNPMRYVLGITPALLTAFGTSSSAAALPVTQQCSIERNNIPPHIAKFVLSLGATINMDGTVLYLI</sequence>
<feature type="transmembrane region" description="Helical" evidence="6">
    <location>
        <begin position="346"/>
        <end position="367"/>
    </location>
</feature>
<evidence type="ECO:0000313" key="9">
    <source>
        <dbReference type="Proteomes" id="UP001189429"/>
    </source>
</evidence>
<dbReference type="EMBL" id="CAUYUJ010003592">
    <property type="protein sequence ID" value="CAK0805921.1"/>
    <property type="molecule type" value="Genomic_DNA"/>
</dbReference>
<dbReference type="PANTHER" id="PTHR11958">
    <property type="entry name" value="SODIUM/DICARBOXYLATE SYMPORTER-RELATED"/>
    <property type="match status" value="1"/>
</dbReference>
<keyword evidence="5 6" id="KW-0472">Membrane</keyword>
<accession>A0ABN9QPN7</accession>
<comment type="caution">
    <text evidence="8">The sequence shown here is derived from an EMBL/GenBank/DDBJ whole genome shotgun (WGS) entry which is preliminary data.</text>
</comment>
<evidence type="ECO:0000256" key="3">
    <source>
        <dbReference type="ARBA" id="ARBA00022692"/>
    </source>
</evidence>
<dbReference type="Pfam" id="PF00375">
    <property type="entry name" value="SDF"/>
    <property type="match status" value="1"/>
</dbReference>
<dbReference type="Proteomes" id="UP001189429">
    <property type="component" value="Unassembled WGS sequence"/>
</dbReference>
<comment type="caution">
    <text evidence="6">Lacks conserved residue(s) required for the propagation of feature annotation.</text>
</comment>
<dbReference type="SUPFAM" id="SSF118215">
    <property type="entry name" value="Proton glutamate symport protein"/>
    <property type="match status" value="1"/>
</dbReference>
<keyword evidence="6" id="KW-0769">Symport</keyword>
<organism evidence="8 9">
    <name type="scientific">Prorocentrum cordatum</name>
    <dbReference type="NCBI Taxonomy" id="2364126"/>
    <lineage>
        <taxon>Eukaryota</taxon>
        <taxon>Sar</taxon>
        <taxon>Alveolata</taxon>
        <taxon>Dinophyceae</taxon>
        <taxon>Prorocentrales</taxon>
        <taxon>Prorocentraceae</taxon>
        <taxon>Prorocentrum</taxon>
    </lineage>
</organism>
<keyword evidence="3 6" id="KW-0812">Transmembrane</keyword>
<keyword evidence="4 6" id="KW-1133">Transmembrane helix</keyword>
<proteinExistence type="inferred from homology"/>
<dbReference type="InterPro" id="IPR050746">
    <property type="entry name" value="DAACS"/>
</dbReference>
<dbReference type="PRINTS" id="PR00173">
    <property type="entry name" value="EDTRNSPORT"/>
</dbReference>
<evidence type="ECO:0000256" key="1">
    <source>
        <dbReference type="ARBA" id="ARBA00004141"/>
    </source>
</evidence>
<evidence type="ECO:0000256" key="7">
    <source>
        <dbReference type="SAM" id="MobiDB-lite"/>
    </source>
</evidence>
<dbReference type="InterPro" id="IPR001991">
    <property type="entry name" value="Na-dicarboxylate_symporter"/>
</dbReference>
<reference evidence="8" key="1">
    <citation type="submission" date="2023-10" db="EMBL/GenBank/DDBJ databases">
        <authorList>
            <person name="Chen Y."/>
            <person name="Shah S."/>
            <person name="Dougan E. K."/>
            <person name="Thang M."/>
            <person name="Chan C."/>
        </authorList>
    </citation>
    <scope>NUCLEOTIDE SEQUENCE [LARGE SCALE GENOMIC DNA]</scope>
</reference>
<feature type="non-terminal residue" evidence="8">
    <location>
        <position position="1"/>
    </location>
</feature>
<protein>
    <recommendedName>
        <fullName evidence="6">Amino acid transporter</fullName>
    </recommendedName>
</protein>
<keyword evidence="2 6" id="KW-0813">Transport</keyword>
<keyword evidence="9" id="KW-1185">Reference proteome</keyword>
<feature type="transmembrane region" description="Helical" evidence="6">
    <location>
        <begin position="163"/>
        <end position="190"/>
    </location>
</feature>
<dbReference type="PANTHER" id="PTHR11958:SF63">
    <property type="entry name" value="AMINO ACID TRANSPORTER"/>
    <property type="match status" value="1"/>
</dbReference>
<dbReference type="Gene3D" id="1.10.3860.10">
    <property type="entry name" value="Sodium:dicarboxylate symporter"/>
    <property type="match status" value="1"/>
</dbReference>